<feature type="region of interest" description="Disordered" evidence="1">
    <location>
        <begin position="83"/>
        <end position="102"/>
    </location>
</feature>
<feature type="domain" description="RET cysteine rich" evidence="3">
    <location>
        <begin position="289"/>
        <end position="399"/>
    </location>
</feature>
<feature type="compositionally biased region" description="Low complexity" evidence="1">
    <location>
        <begin position="715"/>
        <end position="735"/>
    </location>
</feature>
<proteinExistence type="predicted"/>
<name>A0A182F5U5_ANOAL</name>
<feature type="region of interest" description="Disordered" evidence="1">
    <location>
        <begin position="698"/>
        <end position="735"/>
    </location>
</feature>
<feature type="transmembrane region" description="Helical" evidence="2">
    <location>
        <begin position="487"/>
        <end position="508"/>
    </location>
</feature>
<feature type="compositionally biased region" description="Low complexity" evidence="1">
    <location>
        <begin position="414"/>
        <end position="430"/>
    </location>
</feature>
<dbReference type="VEuPathDB" id="VectorBase:AALB20_034696"/>
<evidence type="ECO:0000313" key="4">
    <source>
        <dbReference type="EnsemblMetazoa" id="AALB001840-PA"/>
    </source>
</evidence>
<dbReference type="STRING" id="7167.A0A182F5U5"/>
<evidence type="ECO:0000259" key="3">
    <source>
        <dbReference type="Pfam" id="PF22540"/>
    </source>
</evidence>
<organism evidence="4 5">
    <name type="scientific">Anopheles albimanus</name>
    <name type="common">New world malaria mosquito</name>
    <dbReference type="NCBI Taxonomy" id="7167"/>
    <lineage>
        <taxon>Eukaryota</taxon>
        <taxon>Metazoa</taxon>
        <taxon>Ecdysozoa</taxon>
        <taxon>Arthropoda</taxon>
        <taxon>Hexapoda</taxon>
        <taxon>Insecta</taxon>
        <taxon>Pterygota</taxon>
        <taxon>Neoptera</taxon>
        <taxon>Endopterygota</taxon>
        <taxon>Diptera</taxon>
        <taxon>Nematocera</taxon>
        <taxon>Culicoidea</taxon>
        <taxon>Culicidae</taxon>
        <taxon>Anophelinae</taxon>
        <taxon>Anopheles</taxon>
    </lineage>
</organism>
<dbReference type="Pfam" id="PF22540">
    <property type="entry name" value="RET_CRD"/>
    <property type="match status" value="1"/>
</dbReference>
<feature type="region of interest" description="Disordered" evidence="1">
    <location>
        <begin position="410"/>
        <end position="441"/>
    </location>
</feature>
<evidence type="ECO:0000256" key="2">
    <source>
        <dbReference type="SAM" id="Phobius"/>
    </source>
</evidence>
<accession>A0A182F5U5</accession>
<protein>
    <recommendedName>
        <fullName evidence="3">RET cysteine rich domain-containing protein</fullName>
    </recommendedName>
</protein>
<reference evidence="4" key="2">
    <citation type="submission" date="2022-08" db="UniProtKB">
        <authorList>
            <consortium name="EnsemblMetazoa"/>
        </authorList>
    </citation>
    <scope>IDENTIFICATION</scope>
    <source>
        <strain evidence="4">STECLA/ALBI9_A</strain>
    </source>
</reference>
<evidence type="ECO:0000256" key="1">
    <source>
        <dbReference type="SAM" id="MobiDB-lite"/>
    </source>
</evidence>
<dbReference type="VEuPathDB" id="VectorBase:AALB20_032914"/>
<dbReference type="EnsemblMetazoa" id="AALB001840-RA">
    <property type="protein sequence ID" value="AALB001840-PA"/>
    <property type="gene ID" value="AALB001840"/>
</dbReference>
<keyword evidence="2" id="KW-0812">Transmembrane</keyword>
<keyword evidence="2" id="KW-0472">Membrane</keyword>
<dbReference type="AlphaFoldDB" id="A0A182F5U5"/>
<feature type="region of interest" description="Disordered" evidence="1">
    <location>
        <begin position="125"/>
        <end position="169"/>
    </location>
</feature>
<keyword evidence="2" id="KW-1133">Transmembrane helix</keyword>
<evidence type="ECO:0000313" key="5">
    <source>
        <dbReference type="Proteomes" id="UP000069272"/>
    </source>
</evidence>
<dbReference type="VEuPathDB" id="VectorBase:AALB001840"/>
<keyword evidence="5" id="KW-1185">Reference proteome</keyword>
<dbReference type="InterPro" id="IPR055162">
    <property type="entry name" value="RET_CRD"/>
</dbReference>
<sequence>GDPVGHFRIVFTDDDSIPVNTRVHYRLLGDLMELLRVDCTMYENEHDNGLKQTVFGCKLLFARSGILRQSPYCVKLQAVDPTVERATDGTSRNRRRSVSSGDGGNVTICITTNINRIHEYDLPRPEALTSNSDDAPRSDAGSGSRFESKPQQPQQPQQARRKSKKDVTTPAKIAYPKEVIVYDTSRKYGRIAEPRNFKQLIQQESGLPELSFHLTSNPLDAFGITRVAGIIYLKNETAFNEKSLESRHEITVSWKNYSVNILVRMRKNPDAGQCTGGTVLVEGGVEDFCAIHPNRTSCLGACGIGSLLGPCEYRSPDGPPGSFAPWSEDYPTCSSGLTHCPDGICDPLEEMGHREKIHICPQDCVFKPDIVGVHDSDKPRGIHTAAGHCSCRSTGHCACVDNLRIHSSNRRNKTTTTTTSSSTTTTTTTTEASESVAGPGEKARDVELLTVPSTGVESNDTENVPPAAVRDGSVYEPGLIKGPHASIYLLAIVLIPMILAVMVVSYCFSRKIPIKGKLIDNSGNSGLNSIAMNLVSNDTEIFNVELPLTSRMNEINFKIDVNDPKQRPNFKHLAGQFELLLGRSAKYIDMEQNSISNPVYCVNVDEVDCAKIAICKEEQDRLESLWTPPQYETVHDNSNTSELAGRYQTPTSSAVMLSEDKKQLLLQSYDTPRPLIETATIEQKLRYENDVRLRPKMLNGGNCDSGSLVEQHLNSSASTGSPASVSSSRGSTIGGRTRFEETSFIELAATNSSSAGEYDSPSRQPRRVLSYLDMNKQGQQQQLSANLEISHMIDKKQSKDIALRFSNVDNELQMVLVDPRTGEAGVAAIGEAGEDSAPSNVSLKRPPEAVSTIRTVGGGVEYSEIGTLAAAVVPENRVLAFEVMGRMQEVLLPLYNQLEPSMVEGITEVKRNVTQLISALEAKVIEQKAIHLQQAIDQELQIQEYVQTHHVDEECAPLIQELIDDDMDIAGYGFSNCIVTRVAEGLQKEIDAMYASGLWPEYRWLNSSLLEVFDGGNIFSEPAVLLNRLEEKQAFLEEESMLDFLPDLVENIEILEKRLSSIETAYVECLQINLLTLNMAFEIIKLQITQVCY</sequence>
<reference evidence="4 5" key="1">
    <citation type="journal article" date="2017" name="G3 (Bethesda)">
        <title>The Physical Genome Mapping of Anopheles albimanus Corrected Scaffold Misassemblies and Identified Interarm Rearrangements in Genus Anopheles.</title>
        <authorList>
            <person name="Artemov G.N."/>
            <person name="Peery A.N."/>
            <person name="Jiang X."/>
            <person name="Tu Z."/>
            <person name="Stegniy V.N."/>
            <person name="Sharakhova M.V."/>
            <person name="Sharakhov I.V."/>
        </authorList>
    </citation>
    <scope>NUCLEOTIDE SEQUENCE [LARGE SCALE GENOMIC DNA]</scope>
    <source>
        <strain evidence="4 5">ALBI9_A</strain>
    </source>
</reference>
<dbReference type="Proteomes" id="UP000069272">
    <property type="component" value="Chromosome 2L"/>
</dbReference>